<proteinExistence type="predicted"/>
<accession>A0ABD3CG93</accession>
<keyword evidence="3" id="KW-1185">Reference proteome</keyword>
<feature type="domain" description="PTM/DIR17-like Tudor" evidence="1">
    <location>
        <begin position="60"/>
        <end position="107"/>
    </location>
</feature>
<dbReference type="EMBL" id="JAVIJP010000036">
    <property type="protein sequence ID" value="KAL3628587.1"/>
    <property type="molecule type" value="Genomic_DNA"/>
</dbReference>
<evidence type="ECO:0000259" key="1">
    <source>
        <dbReference type="Pfam" id="PF21743"/>
    </source>
</evidence>
<protein>
    <recommendedName>
        <fullName evidence="1">PTM/DIR17-like Tudor domain-containing protein</fullName>
    </recommendedName>
</protein>
<dbReference type="Pfam" id="PF21743">
    <property type="entry name" value="PTM_DIR17_Tudor"/>
    <property type="match status" value="1"/>
</dbReference>
<dbReference type="PANTHER" id="PTHR37384:SF1">
    <property type="entry name" value="OS01G0835600 PROTEIN"/>
    <property type="match status" value="1"/>
</dbReference>
<dbReference type="Proteomes" id="UP001632038">
    <property type="component" value="Unassembled WGS sequence"/>
</dbReference>
<gene>
    <name evidence="2" type="ORF">CASFOL_027633</name>
</gene>
<evidence type="ECO:0000313" key="2">
    <source>
        <dbReference type="EMBL" id="KAL3628587.1"/>
    </source>
</evidence>
<organism evidence="2 3">
    <name type="scientific">Castilleja foliolosa</name>
    <dbReference type="NCBI Taxonomy" id="1961234"/>
    <lineage>
        <taxon>Eukaryota</taxon>
        <taxon>Viridiplantae</taxon>
        <taxon>Streptophyta</taxon>
        <taxon>Embryophyta</taxon>
        <taxon>Tracheophyta</taxon>
        <taxon>Spermatophyta</taxon>
        <taxon>Magnoliopsida</taxon>
        <taxon>eudicotyledons</taxon>
        <taxon>Gunneridae</taxon>
        <taxon>Pentapetalae</taxon>
        <taxon>asterids</taxon>
        <taxon>lamiids</taxon>
        <taxon>Lamiales</taxon>
        <taxon>Orobanchaceae</taxon>
        <taxon>Pedicularideae</taxon>
        <taxon>Castillejinae</taxon>
        <taxon>Castilleja</taxon>
    </lineage>
</organism>
<evidence type="ECO:0000313" key="3">
    <source>
        <dbReference type="Proteomes" id="UP001632038"/>
    </source>
</evidence>
<sequence length="154" mass="17699">MENVDFIDSSSPKIFKIPNEPAIVINELPPLSSPEPNLVPCAISVVPPENFAGFGEWLEGREVRKLFEDQQFDGKVTQFDEEMGWYRVVYEDGDFEDLEWHELMDVLVPLDVDIPLKTLATNVIKKKKRKFDQKTEKVKAGVRNYGKNKVKKSD</sequence>
<comment type="caution">
    <text evidence="2">The sequence shown here is derived from an EMBL/GenBank/DDBJ whole genome shotgun (WGS) entry which is preliminary data.</text>
</comment>
<dbReference type="AlphaFoldDB" id="A0ABD3CG93"/>
<dbReference type="PANTHER" id="PTHR37384">
    <property type="entry name" value="OS01G0835600 PROTEIN"/>
    <property type="match status" value="1"/>
</dbReference>
<dbReference type="InterPro" id="IPR047365">
    <property type="entry name" value="Tudor_AtPTM-like"/>
</dbReference>
<reference evidence="3" key="1">
    <citation type="journal article" date="2024" name="IScience">
        <title>Strigolactones Initiate the Formation of Haustorium-like Structures in Castilleja.</title>
        <authorList>
            <person name="Buerger M."/>
            <person name="Peterson D."/>
            <person name="Chory J."/>
        </authorList>
    </citation>
    <scope>NUCLEOTIDE SEQUENCE [LARGE SCALE GENOMIC DNA]</scope>
</reference>
<dbReference type="CDD" id="cd20401">
    <property type="entry name" value="Tudor_AtPTM-like"/>
    <property type="match status" value="1"/>
</dbReference>
<name>A0ABD3CG93_9LAMI</name>